<feature type="domain" description="Glycosyl transferase family 1" evidence="1">
    <location>
        <begin position="178"/>
        <end position="329"/>
    </location>
</feature>
<dbReference type="Pfam" id="PF13439">
    <property type="entry name" value="Glyco_transf_4"/>
    <property type="match status" value="1"/>
</dbReference>
<name>A0ABP8E6W1_9FLAO</name>
<organism evidence="3 4">
    <name type="scientific">Hyunsoonleella aestuarii</name>
    <dbReference type="NCBI Taxonomy" id="912802"/>
    <lineage>
        <taxon>Bacteria</taxon>
        <taxon>Pseudomonadati</taxon>
        <taxon>Bacteroidota</taxon>
        <taxon>Flavobacteriia</taxon>
        <taxon>Flavobacteriales</taxon>
        <taxon>Flavobacteriaceae</taxon>
    </lineage>
</organism>
<keyword evidence="4" id="KW-1185">Reference proteome</keyword>
<reference evidence="4" key="1">
    <citation type="journal article" date="2019" name="Int. J. Syst. Evol. Microbiol.">
        <title>The Global Catalogue of Microorganisms (GCM) 10K type strain sequencing project: providing services to taxonomists for standard genome sequencing and annotation.</title>
        <authorList>
            <consortium name="The Broad Institute Genomics Platform"/>
            <consortium name="The Broad Institute Genome Sequencing Center for Infectious Disease"/>
            <person name="Wu L."/>
            <person name="Ma J."/>
        </authorList>
    </citation>
    <scope>NUCLEOTIDE SEQUENCE [LARGE SCALE GENOMIC DNA]</scope>
    <source>
        <strain evidence="4">JCM 17452</strain>
    </source>
</reference>
<evidence type="ECO:0000259" key="2">
    <source>
        <dbReference type="Pfam" id="PF13439"/>
    </source>
</evidence>
<evidence type="ECO:0000259" key="1">
    <source>
        <dbReference type="Pfam" id="PF00534"/>
    </source>
</evidence>
<evidence type="ECO:0000313" key="3">
    <source>
        <dbReference type="EMBL" id="GAA4267983.1"/>
    </source>
</evidence>
<dbReference type="CDD" id="cd03801">
    <property type="entry name" value="GT4_PimA-like"/>
    <property type="match status" value="1"/>
</dbReference>
<dbReference type="RefSeq" id="WP_139002022.1">
    <property type="nucleotide sequence ID" value="NZ_BAABAV010000001.1"/>
</dbReference>
<dbReference type="PANTHER" id="PTHR45947:SF3">
    <property type="entry name" value="SULFOQUINOVOSYL TRANSFERASE SQD2"/>
    <property type="match status" value="1"/>
</dbReference>
<dbReference type="EMBL" id="BAABAV010000001">
    <property type="protein sequence ID" value="GAA4267983.1"/>
    <property type="molecule type" value="Genomic_DNA"/>
</dbReference>
<dbReference type="Proteomes" id="UP001500027">
    <property type="component" value="Unassembled WGS sequence"/>
</dbReference>
<protein>
    <submittedName>
        <fullName evidence="3">Glycosyltransferase family 4 protein</fullName>
    </submittedName>
</protein>
<comment type="caution">
    <text evidence="3">The sequence shown here is derived from an EMBL/GenBank/DDBJ whole genome shotgun (WGS) entry which is preliminary data.</text>
</comment>
<dbReference type="SUPFAM" id="SSF53756">
    <property type="entry name" value="UDP-Glycosyltransferase/glycogen phosphorylase"/>
    <property type="match status" value="1"/>
</dbReference>
<dbReference type="InterPro" id="IPR050194">
    <property type="entry name" value="Glycosyltransferase_grp1"/>
</dbReference>
<proteinExistence type="predicted"/>
<accession>A0ABP8E6W1</accession>
<dbReference type="Pfam" id="PF00534">
    <property type="entry name" value="Glycos_transf_1"/>
    <property type="match status" value="1"/>
</dbReference>
<sequence length="358" mass="41017">MKILIFYTHNQGYLSGFFKEISSRLSSEEHQVFNFSFKGKKDSAEFDGVKLFIEKKSGYINNYLHVYRIIKKIKPDVIISNFSYVNPALFFGKFFGVKNNLAWSHSLNVQMESSKSNILIKRYFLKLADIVIANSILTEKELHTSYALAESKTKVIPFWTNIIENKGKLMTGNFGNQSKAVKIGCPGRLKHHKNQQVVIKALSRIMNNGQDNFILYIVGNGETIKELKELVCKSNLDYKVKFISNLSVDEMIDFYKSMDVIVLPSLHEAFGLVLIETLALGTPVLVSSRFGALSFIHEDKNNLLSEITFNPNSVDSLTQKLALYFKGTPIKKEYIRELYLENFNKENIYSDLKKIILR</sequence>
<dbReference type="InterPro" id="IPR028098">
    <property type="entry name" value="Glyco_trans_4-like_N"/>
</dbReference>
<evidence type="ECO:0000313" key="4">
    <source>
        <dbReference type="Proteomes" id="UP001500027"/>
    </source>
</evidence>
<dbReference type="PANTHER" id="PTHR45947">
    <property type="entry name" value="SULFOQUINOVOSYL TRANSFERASE SQD2"/>
    <property type="match status" value="1"/>
</dbReference>
<dbReference type="Gene3D" id="3.40.50.2000">
    <property type="entry name" value="Glycogen Phosphorylase B"/>
    <property type="match status" value="2"/>
</dbReference>
<dbReference type="InterPro" id="IPR001296">
    <property type="entry name" value="Glyco_trans_1"/>
</dbReference>
<feature type="domain" description="Glycosyltransferase subfamily 4-like N-terminal" evidence="2">
    <location>
        <begin position="19"/>
        <end position="157"/>
    </location>
</feature>
<gene>
    <name evidence="3" type="ORF">GCM10022257_00840</name>
</gene>